<reference evidence="1" key="1">
    <citation type="submission" date="2022-03" db="EMBL/GenBank/DDBJ databases">
        <authorList>
            <person name="Martin C."/>
        </authorList>
    </citation>
    <scope>NUCLEOTIDE SEQUENCE</scope>
</reference>
<name>A0A8J1UR40_OWEFU</name>
<keyword evidence="2" id="KW-1185">Reference proteome</keyword>
<evidence type="ECO:0000313" key="1">
    <source>
        <dbReference type="EMBL" id="CAH1793392.1"/>
    </source>
</evidence>
<organism evidence="1 2">
    <name type="scientific">Owenia fusiformis</name>
    <name type="common">Polychaete worm</name>
    <dbReference type="NCBI Taxonomy" id="6347"/>
    <lineage>
        <taxon>Eukaryota</taxon>
        <taxon>Metazoa</taxon>
        <taxon>Spiralia</taxon>
        <taxon>Lophotrochozoa</taxon>
        <taxon>Annelida</taxon>
        <taxon>Polychaeta</taxon>
        <taxon>Sedentaria</taxon>
        <taxon>Canalipalpata</taxon>
        <taxon>Sabellida</taxon>
        <taxon>Oweniida</taxon>
        <taxon>Oweniidae</taxon>
        <taxon>Owenia</taxon>
    </lineage>
</organism>
<dbReference type="EMBL" id="CAIIXF020000009">
    <property type="protein sequence ID" value="CAH1793392.1"/>
    <property type="molecule type" value="Genomic_DNA"/>
</dbReference>
<sequence>MNTSILKVNIGRISLTKMRYSTIAFAFIAGSQNTEPEKFIRPSVKVKNNMKHTQWLRLLKYTPICFAHDTKIASDHLNHSTSTRTQIESSATENNIEQFRDNQGYLGFIWKNATKIRRTD</sequence>
<protein>
    <submittedName>
        <fullName evidence="1">Uncharacterized protein</fullName>
    </submittedName>
</protein>
<comment type="caution">
    <text evidence="1">The sequence shown here is derived from an EMBL/GenBank/DDBJ whole genome shotgun (WGS) entry which is preliminary data.</text>
</comment>
<dbReference type="OrthoDB" id="10045313at2759"/>
<accession>A0A8J1UR40</accession>
<gene>
    <name evidence="1" type="ORF">OFUS_LOCUS18248</name>
</gene>
<dbReference type="AlphaFoldDB" id="A0A8J1UR40"/>
<evidence type="ECO:0000313" key="2">
    <source>
        <dbReference type="Proteomes" id="UP000749559"/>
    </source>
</evidence>
<proteinExistence type="predicted"/>
<dbReference type="Proteomes" id="UP000749559">
    <property type="component" value="Unassembled WGS sequence"/>
</dbReference>